<dbReference type="InterPro" id="IPR006593">
    <property type="entry name" value="Cyt_b561/ferric_Rdtase_TM"/>
</dbReference>
<keyword evidence="9" id="KW-0732">Signal</keyword>
<evidence type="ECO:0000256" key="4">
    <source>
        <dbReference type="ARBA" id="ARBA00022982"/>
    </source>
</evidence>
<keyword evidence="3 8" id="KW-0812">Transmembrane</keyword>
<keyword evidence="12" id="KW-1185">Reference proteome</keyword>
<organism evidence="11 12">
    <name type="scientific">Pleurostoma richardsiae</name>
    <dbReference type="NCBI Taxonomy" id="41990"/>
    <lineage>
        <taxon>Eukaryota</taxon>
        <taxon>Fungi</taxon>
        <taxon>Dikarya</taxon>
        <taxon>Ascomycota</taxon>
        <taxon>Pezizomycotina</taxon>
        <taxon>Sordariomycetes</taxon>
        <taxon>Sordariomycetidae</taxon>
        <taxon>Calosphaeriales</taxon>
        <taxon>Pleurostomataceae</taxon>
        <taxon>Pleurostoma</taxon>
    </lineage>
</organism>
<feature type="transmembrane region" description="Helical" evidence="8">
    <location>
        <begin position="262"/>
        <end position="282"/>
    </location>
</feature>
<feature type="transmembrane region" description="Helical" evidence="8">
    <location>
        <begin position="294"/>
        <end position="312"/>
    </location>
</feature>
<dbReference type="AlphaFoldDB" id="A0AA38RVF9"/>
<comment type="caution">
    <text evidence="11">The sequence shown here is derived from an EMBL/GenBank/DDBJ whole genome shotgun (WGS) entry which is preliminary data.</text>
</comment>
<feature type="chain" id="PRO_5041445636" evidence="9">
    <location>
        <begin position="27"/>
        <end position="462"/>
    </location>
</feature>
<dbReference type="EMBL" id="JANBVO010000025">
    <property type="protein sequence ID" value="KAJ9141691.1"/>
    <property type="molecule type" value="Genomic_DNA"/>
</dbReference>
<feature type="compositionally biased region" description="Polar residues" evidence="7">
    <location>
        <begin position="446"/>
        <end position="456"/>
    </location>
</feature>
<accession>A0AA38RVF9</accession>
<feature type="signal peptide" evidence="9">
    <location>
        <begin position="1"/>
        <end position="26"/>
    </location>
</feature>
<evidence type="ECO:0000256" key="1">
    <source>
        <dbReference type="ARBA" id="ARBA00004370"/>
    </source>
</evidence>
<evidence type="ECO:0000256" key="6">
    <source>
        <dbReference type="ARBA" id="ARBA00023136"/>
    </source>
</evidence>
<feature type="region of interest" description="Disordered" evidence="7">
    <location>
        <begin position="440"/>
        <end position="462"/>
    </location>
</feature>
<keyword evidence="5 8" id="KW-1133">Transmembrane helix</keyword>
<keyword evidence="6 8" id="KW-0472">Membrane</keyword>
<evidence type="ECO:0000313" key="12">
    <source>
        <dbReference type="Proteomes" id="UP001174694"/>
    </source>
</evidence>
<evidence type="ECO:0000256" key="9">
    <source>
        <dbReference type="SAM" id="SignalP"/>
    </source>
</evidence>
<keyword evidence="4" id="KW-0249">Electron transport</keyword>
<sequence length="462" mass="49063">MLSSHAHKLLSLTTALLAFTVSSALAADVNSTQATFLSPAGNFAFALTVPTDGDNADLYFTLAMSAALSWGAVGLGSNSMSHALVLMIYASGSGKNITFSPRIASGHSEPALYKELDYTVLPGTGIVNGTLVYSAVCHNCRSWPGGGALDFKGTAEQAIFAMGPAGAAPNDDRAAPLRYHAQYGSFTIDMRSAAGPAAAPVLSSASRNDGTALLGGGKSGQRDWAATMHAVIMVFCFVGLMPFGILILRLGEWVRWHGANQGLAAVGVIVGFGLGVRTSLLYVRSKKFDTAHQIIGIIVMAFVLVQFGLGFFHHRIYKKTKQPTKLAPIHVWLGRVVIVLGVFNGFLGFPLALASRYNYVLAGLVIAIVPIMFFILFWKRFFRRRRERQQAAPAQGSGYDPEPWSDASPPAYGGGYSGSQRGGDGAAGIALETLHGAHGVRKEEANVSTRDLGTHQTPRECV</sequence>
<name>A0AA38RVF9_9PEZI</name>
<dbReference type="CDD" id="cd09630">
    <property type="entry name" value="CDH_like_cytochrome"/>
    <property type="match status" value="1"/>
</dbReference>
<dbReference type="Proteomes" id="UP001174694">
    <property type="component" value="Unassembled WGS sequence"/>
</dbReference>
<evidence type="ECO:0000256" key="8">
    <source>
        <dbReference type="SAM" id="Phobius"/>
    </source>
</evidence>
<dbReference type="PANTHER" id="PTHR47797">
    <property type="entry name" value="DEHYDROGENASE, PUTATIVE (AFU_ORTHOLOGUE AFUA_8G05805)-RELATED"/>
    <property type="match status" value="1"/>
</dbReference>
<evidence type="ECO:0000256" key="7">
    <source>
        <dbReference type="SAM" id="MobiDB-lite"/>
    </source>
</evidence>
<feature type="domain" description="Cytochrome b561" evidence="10">
    <location>
        <begin position="190"/>
        <end position="382"/>
    </location>
</feature>
<evidence type="ECO:0000313" key="11">
    <source>
        <dbReference type="EMBL" id="KAJ9141691.1"/>
    </source>
</evidence>
<evidence type="ECO:0000259" key="10">
    <source>
        <dbReference type="PROSITE" id="PS50939"/>
    </source>
</evidence>
<evidence type="ECO:0000256" key="2">
    <source>
        <dbReference type="ARBA" id="ARBA00022448"/>
    </source>
</evidence>
<dbReference type="PANTHER" id="PTHR47797:SF1">
    <property type="entry name" value="CYTOCHROME B561 DOMAIN-CONTAINING PROTEIN-RELATED"/>
    <property type="match status" value="1"/>
</dbReference>
<dbReference type="Pfam" id="PF03188">
    <property type="entry name" value="Cytochrom_B561"/>
    <property type="match status" value="1"/>
</dbReference>
<keyword evidence="2" id="KW-0813">Transport</keyword>
<reference evidence="11" key="1">
    <citation type="submission" date="2022-07" db="EMBL/GenBank/DDBJ databases">
        <title>Fungi with potential for degradation of polypropylene.</title>
        <authorList>
            <person name="Gostincar C."/>
        </authorList>
    </citation>
    <scope>NUCLEOTIDE SEQUENCE</scope>
    <source>
        <strain evidence="11">EXF-13308</strain>
    </source>
</reference>
<evidence type="ECO:0000256" key="5">
    <source>
        <dbReference type="ARBA" id="ARBA00022989"/>
    </source>
</evidence>
<proteinExistence type="predicted"/>
<comment type="subcellular location">
    <subcellularLocation>
        <location evidence="1">Membrane</location>
    </subcellularLocation>
</comment>
<protein>
    <submittedName>
        <fullName evidence="11">Integral membrane protein</fullName>
    </submittedName>
</protein>
<dbReference type="PROSITE" id="PS50939">
    <property type="entry name" value="CYTOCHROME_B561"/>
    <property type="match status" value="1"/>
</dbReference>
<dbReference type="CDD" id="cd08760">
    <property type="entry name" value="Cyt_b561_FRRS1_like"/>
    <property type="match status" value="1"/>
</dbReference>
<feature type="transmembrane region" description="Helical" evidence="8">
    <location>
        <begin position="332"/>
        <end position="353"/>
    </location>
</feature>
<dbReference type="SUPFAM" id="SSF49344">
    <property type="entry name" value="CBD9-like"/>
    <property type="match status" value="1"/>
</dbReference>
<dbReference type="SMART" id="SM00665">
    <property type="entry name" value="B561"/>
    <property type="match status" value="1"/>
</dbReference>
<gene>
    <name evidence="11" type="ORF">NKR23_g7715</name>
</gene>
<dbReference type="Pfam" id="PF16010">
    <property type="entry name" value="CDH-cyt"/>
    <property type="match status" value="1"/>
</dbReference>
<feature type="transmembrane region" description="Helical" evidence="8">
    <location>
        <begin position="359"/>
        <end position="378"/>
    </location>
</feature>
<evidence type="ECO:0000256" key="3">
    <source>
        <dbReference type="ARBA" id="ARBA00022692"/>
    </source>
</evidence>
<dbReference type="GO" id="GO:0016020">
    <property type="term" value="C:membrane"/>
    <property type="evidence" value="ECO:0007669"/>
    <property type="project" value="UniProtKB-SubCell"/>
</dbReference>
<dbReference type="Gene3D" id="1.20.120.1770">
    <property type="match status" value="1"/>
</dbReference>
<feature type="transmembrane region" description="Helical" evidence="8">
    <location>
        <begin position="228"/>
        <end position="250"/>
    </location>
</feature>
<dbReference type="InterPro" id="IPR015920">
    <property type="entry name" value="Cellobiose_DH-like_cyt"/>
</dbReference>
<dbReference type="Gene3D" id="2.60.40.1210">
    <property type="entry name" value="Cellobiose dehydrogenase, cytochrome domain"/>
    <property type="match status" value="1"/>
</dbReference>